<dbReference type="GO" id="GO:0008745">
    <property type="term" value="F:N-acetylmuramoyl-L-alanine amidase activity"/>
    <property type="evidence" value="ECO:0007669"/>
    <property type="project" value="UniProtKB-EC"/>
</dbReference>
<dbReference type="GO" id="GO:0030288">
    <property type="term" value="C:outer membrane-bounded periplasmic space"/>
    <property type="evidence" value="ECO:0007669"/>
    <property type="project" value="TreeGrafter"/>
</dbReference>
<dbReference type="AlphaFoldDB" id="A0A8B2NKY5"/>
<dbReference type="Proteomes" id="UP000249590">
    <property type="component" value="Unassembled WGS sequence"/>
</dbReference>
<dbReference type="EC" id="3.5.1.28" evidence="2"/>
<feature type="domain" description="MurNAc-LAA" evidence="5">
    <location>
        <begin position="282"/>
        <end position="436"/>
    </location>
</feature>
<dbReference type="Gene3D" id="3.40.630.40">
    <property type="entry name" value="Zn-dependent exopeptidases"/>
    <property type="match status" value="1"/>
</dbReference>
<dbReference type="Gene3D" id="2.60.40.3500">
    <property type="match status" value="1"/>
</dbReference>
<keyword evidence="7" id="KW-1185">Reference proteome</keyword>
<evidence type="ECO:0000256" key="2">
    <source>
        <dbReference type="ARBA" id="ARBA00011901"/>
    </source>
</evidence>
<evidence type="ECO:0000313" key="6">
    <source>
        <dbReference type="EMBL" id="RAH98263.1"/>
    </source>
</evidence>
<sequence length="460" mass="49155">MVAGSRPVKRLLTRFSTSPPCDLPGRTASAAPARNLMGRTADRMRRRAVRGVNRVLLGTGVVLGTLALLAAAALAIAPKAHAAILASAMDVQQFPGATRFIVSVSGEPHYRAFVVDGPPRLVVDFDEIDFEVPEPPPGQGVITAFRFGALSGDAGRIVFDLAEPALLVRHVYLPAIGGQPGRLVFDIEPVDATRFGYAAVTASADASEAPHQAVPHPDGRVVVIDPGHGGIDPGASTAGGEFEKDLVLAFARRLETRLSTIPGLTVRLTRSDDTFLSLSRRIKLARAFGADLFISLHADAAPQDYVHGATVYTLSERPSDAQAAELAARENLADSVSGAIEPNHQEEVSGILADLLRRETKAFSHTFAERLIGALSATMDMNSNPHRSARFRVLMAHDIPSVLFELGYLTNESDAERLLSDDWQEEIAASVAAAVADFFDLDPPIGAEWLAQGTTRDRVQ</sequence>
<evidence type="ECO:0000256" key="4">
    <source>
        <dbReference type="SAM" id="Phobius"/>
    </source>
</evidence>
<keyword evidence="4" id="KW-0472">Membrane</keyword>
<dbReference type="SUPFAM" id="SSF53187">
    <property type="entry name" value="Zn-dependent exopeptidases"/>
    <property type="match status" value="1"/>
</dbReference>
<dbReference type="InterPro" id="IPR002508">
    <property type="entry name" value="MurNAc-LAA_cat"/>
</dbReference>
<evidence type="ECO:0000256" key="3">
    <source>
        <dbReference type="ARBA" id="ARBA00022801"/>
    </source>
</evidence>
<dbReference type="PANTHER" id="PTHR30404:SF0">
    <property type="entry name" value="N-ACETYLMURAMOYL-L-ALANINE AMIDASE AMIC"/>
    <property type="match status" value="1"/>
</dbReference>
<reference evidence="6 7" key="1">
    <citation type="submission" date="2018-05" db="EMBL/GenBank/DDBJ databases">
        <title>Acuticoccus sediminis sp. nov., isolated from deep-sea sediment of Indian Ocean.</title>
        <authorList>
            <person name="Liu X."/>
            <person name="Lai Q."/>
            <person name="Du Y."/>
            <person name="Sun F."/>
            <person name="Zhang X."/>
            <person name="Wang S."/>
            <person name="Shao Z."/>
        </authorList>
    </citation>
    <scope>NUCLEOTIDE SEQUENCE [LARGE SCALE GENOMIC DNA]</scope>
    <source>
        <strain evidence="6 7">PTG4-2</strain>
    </source>
</reference>
<dbReference type="InterPro" id="IPR021731">
    <property type="entry name" value="AMIN_dom"/>
</dbReference>
<dbReference type="PANTHER" id="PTHR30404">
    <property type="entry name" value="N-ACETYLMURAMOYL-L-ALANINE AMIDASE"/>
    <property type="match status" value="1"/>
</dbReference>
<protein>
    <recommendedName>
        <fullName evidence="2">N-acetylmuramoyl-L-alanine amidase</fullName>
        <ecNumber evidence="2">3.5.1.28</ecNumber>
    </recommendedName>
</protein>
<gene>
    <name evidence="6" type="ORF">DLJ53_26500</name>
</gene>
<evidence type="ECO:0000256" key="1">
    <source>
        <dbReference type="ARBA" id="ARBA00001561"/>
    </source>
</evidence>
<keyword evidence="3" id="KW-0378">Hydrolase</keyword>
<comment type="catalytic activity">
    <reaction evidence="1">
        <text>Hydrolyzes the link between N-acetylmuramoyl residues and L-amino acid residues in certain cell-wall glycopeptides.</text>
        <dbReference type="EC" id="3.5.1.28"/>
    </reaction>
</comment>
<name>A0A8B2NKY5_9HYPH</name>
<dbReference type="SMART" id="SM00646">
    <property type="entry name" value="Ami_3"/>
    <property type="match status" value="1"/>
</dbReference>
<dbReference type="CDD" id="cd02696">
    <property type="entry name" value="MurNAc-LAA"/>
    <property type="match status" value="1"/>
</dbReference>
<feature type="transmembrane region" description="Helical" evidence="4">
    <location>
        <begin position="55"/>
        <end position="77"/>
    </location>
</feature>
<keyword evidence="4" id="KW-0812">Transmembrane</keyword>
<comment type="caution">
    <text evidence="6">The sequence shown here is derived from an EMBL/GenBank/DDBJ whole genome shotgun (WGS) entry which is preliminary data.</text>
</comment>
<dbReference type="GO" id="GO:0009253">
    <property type="term" value="P:peptidoglycan catabolic process"/>
    <property type="evidence" value="ECO:0007669"/>
    <property type="project" value="InterPro"/>
</dbReference>
<dbReference type="EMBL" id="QHHQ01000007">
    <property type="protein sequence ID" value="RAH98263.1"/>
    <property type="molecule type" value="Genomic_DNA"/>
</dbReference>
<dbReference type="InterPro" id="IPR050695">
    <property type="entry name" value="N-acetylmuramoyl_amidase_3"/>
</dbReference>
<organism evidence="6 7">
    <name type="scientific">Acuticoccus sediminis</name>
    <dbReference type="NCBI Taxonomy" id="2184697"/>
    <lineage>
        <taxon>Bacteria</taxon>
        <taxon>Pseudomonadati</taxon>
        <taxon>Pseudomonadota</taxon>
        <taxon>Alphaproteobacteria</taxon>
        <taxon>Hyphomicrobiales</taxon>
        <taxon>Amorphaceae</taxon>
        <taxon>Acuticoccus</taxon>
    </lineage>
</organism>
<proteinExistence type="predicted"/>
<evidence type="ECO:0000259" key="5">
    <source>
        <dbReference type="SMART" id="SM00646"/>
    </source>
</evidence>
<dbReference type="Pfam" id="PF01520">
    <property type="entry name" value="Amidase_3"/>
    <property type="match status" value="1"/>
</dbReference>
<accession>A0A8B2NKY5</accession>
<dbReference type="Pfam" id="PF11741">
    <property type="entry name" value="AMIN"/>
    <property type="match status" value="1"/>
</dbReference>
<evidence type="ECO:0000313" key="7">
    <source>
        <dbReference type="Proteomes" id="UP000249590"/>
    </source>
</evidence>
<keyword evidence="4" id="KW-1133">Transmembrane helix</keyword>